<dbReference type="RefSeq" id="WP_008612696.1">
    <property type="nucleotide sequence ID" value="NZ_JBHUOO010000023.1"/>
</dbReference>
<proteinExistence type="inferred from homology"/>
<organism evidence="2 3">
    <name type="scientific">Leeuwenhoekiella polynyae</name>
    <dbReference type="NCBI Taxonomy" id="1550906"/>
    <lineage>
        <taxon>Bacteria</taxon>
        <taxon>Pseudomonadati</taxon>
        <taxon>Bacteroidota</taxon>
        <taxon>Flavobacteriia</taxon>
        <taxon>Flavobacteriales</taxon>
        <taxon>Flavobacteriaceae</taxon>
        <taxon>Leeuwenhoekiella</taxon>
    </lineage>
</organism>
<evidence type="ECO:0000313" key="2">
    <source>
        <dbReference type="EMBL" id="RXG25721.1"/>
    </source>
</evidence>
<dbReference type="SUPFAM" id="SSF54913">
    <property type="entry name" value="GlnB-like"/>
    <property type="match status" value="1"/>
</dbReference>
<reference evidence="2 3" key="1">
    <citation type="submission" date="2018-07" db="EMBL/GenBank/DDBJ databases">
        <title>Leeuwenhoekiella genomics.</title>
        <authorList>
            <person name="Tahon G."/>
            <person name="Willems A."/>
        </authorList>
    </citation>
    <scope>NUCLEOTIDE SEQUENCE [LARGE SCALE GENOMIC DNA]</scope>
    <source>
        <strain evidence="2 3">LMG 29608</strain>
    </source>
</reference>
<dbReference type="InterPro" id="IPR011322">
    <property type="entry name" value="N-reg_PII-like_a/b"/>
</dbReference>
<evidence type="ECO:0000256" key="1">
    <source>
        <dbReference type="ARBA" id="ARBA00010554"/>
    </source>
</evidence>
<protein>
    <submittedName>
        <fullName evidence="2">Uncharacterized protein</fullName>
    </submittedName>
</protein>
<name>A0A4Q0PFW7_9FLAO</name>
<evidence type="ECO:0000313" key="3">
    <source>
        <dbReference type="Proteomes" id="UP000289859"/>
    </source>
</evidence>
<dbReference type="Pfam" id="PF02641">
    <property type="entry name" value="DUF190"/>
    <property type="match status" value="1"/>
</dbReference>
<comment type="similarity">
    <text evidence="1">Belongs to the UPF0166 family.</text>
</comment>
<accession>A0A4Q0PFW7</accession>
<comment type="caution">
    <text evidence="2">The sequence shown here is derived from an EMBL/GenBank/DDBJ whole genome shotgun (WGS) entry which is preliminary data.</text>
</comment>
<dbReference type="OrthoDB" id="954468at2"/>
<keyword evidence="3" id="KW-1185">Reference proteome</keyword>
<dbReference type="Gene3D" id="3.30.70.120">
    <property type="match status" value="1"/>
</dbReference>
<dbReference type="InterPro" id="IPR015867">
    <property type="entry name" value="N-reg_PII/ATP_PRibTrfase_C"/>
</dbReference>
<dbReference type="EMBL" id="QOVK01000002">
    <property type="protein sequence ID" value="RXG25721.1"/>
    <property type="molecule type" value="Genomic_DNA"/>
</dbReference>
<dbReference type="InterPro" id="IPR003793">
    <property type="entry name" value="UPF0166"/>
</dbReference>
<dbReference type="Proteomes" id="UP000289859">
    <property type="component" value="Unassembled WGS sequence"/>
</dbReference>
<dbReference type="AlphaFoldDB" id="A0A4Q0PFW7"/>
<sequence>MKNHITIRIYFEYGQKIKNLSFWNRLKAGDFASELIKKAKAFDLDQALNFNVSKGYFEKGKIHWGISETRHYKHPHVVELTDTEEKINEFLQHQKLLLEETKIVVVKSEIELKK</sequence>
<gene>
    <name evidence="2" type="ORF">DSM02_888</name>
</gene>